<dbReference type="PRINTS" id="PR00727">
    <property type="entry name" value="LEADERPTASE"/>
</dbReference>
<dbReference type="Gene3D" id="2.10.109.10">
    <property type="entry name" value="Umud Fragment, subunit A"/>
    <property type="match status" value="1"/>
</dbReference>
<dbReference type="EMBL" id="JAMQCR010000001">
    <property type="protein sequence ID" value="MCM2532920.1"/>
    <property type="molecule type" value="Genomic_DNA"/>
</dbReference>
<feature type="domain" description="Peptidase S26" evidence="7">
    <location>
        <begin position="5"/>
        <end position="160"/>
    </location>
</feature>
<protein>
    <recommendedName>
        <fullName evidence="4 6">Signal peptidase I</fullName>
        <ecNumber evidence="4 6">3.4.21.89</ecNumber>
    </recommendedName>
</protein>
<keyword evidence="5 6" id="KW-0378">Hydrolase</keyword>
<feature type="transmembrane region" description="Helical" evidence="6">
    <location>
        <begin position="7"/>
        <end position="25"/>
    </location>
</feature>
<keyword evidence="6" id="KW-0472">Membrane</keyword>
<evidence type="ECO:0000259" key="7">
    <source>
        <dbReference type="Pfam" id="PF10502"/>
    </source>
</evidence>
<evidence type="ECO:0000256" key="1">
    <source>
        <dbReference type="ARBA" id="ARBA00000677"/>
    </source>
</evidence>
<dbReference type="PANTHER" id="PTHR43390:SF1">
    <property type="entry name" value="CHLOROPLAST PROCESSING PEPTIDASE"/>
    <property type="match status" value="1"/>
</dbReference>
<keyword evidence="6" id="KW-0812">Transmembrane</keyword>
<dbReference type="GO" id="GO:0009003">
    <property type="term" value="F:signal peptidase activity"/>
    <property type="evidence" value="ECO:0007669"/>
    <property type="project" value="UniProtKB-EC"/>
</dbReference>
<comment type="similarity">
    <text evidence="3 6">Belongs to the peptidase S26 family.</text>
</comment>
<dbReference type="PROSITE" id="PS00761">
    <property type="entry name" value="SPASE_I_3"/>
    <property type="match status" value="1"/>
</dbReference>
<dbReference type="SUPFAM" id="SSF51306">
    <property type="entry name" value="LexA/Signal peptidase"/>
    <property type="match status" value="1"/>
</dbReference>
<dbReference type="Pfam" id="PF10502">
    <property type="entry name" value="Peptidase_S26"/>
    <property type="match status" value="1"/>
</dbReference>
<dbReference type="PANTHER" id="PTHR43390">
    <property type="entry name" value="SIGNAL PEPTIDASE I"/>
    <property type="match status" value="1"/>
</dbReference>
<evidence type="ECO:0000313" key="8">
    <source>
        <dbReference type="EMBL" id="MCM2532920.1"/>
    </source>
</evidence>
<comment type="caution">
    <text evidence="6">Lacks conserved residue(s) required for the propagation of feature annotation.</text>
</comment>
<evidence type="ECO:0000256" key="6">
    <source>
        <dbReference type="RuleBase" id="RU362042"/>
    </source>
</evidence>
<dbReference type="InterPro" id="IPR036286">
    <property type="entry name" value="LexA/Signal_pep-like_sf"/>
</dbReference>
<sequence>MRKYKDWILFVAIVIPLIIVLRWAISTDIVEGNSMLPNFHNHEMVLTEHITNEFHPPTYNQVVIVDEGSMNIIKRVEGLPGDTLQIKNGRLYRNGKVVNEPYIHEKMASAEPYNTPYDLLHHEYTVPKGHVFVMGDNRNISEDSRYFGPFSYAQIKGEVISEMFPVPTWWMYLVYLGIVGIFVWGFLPSKKNESRILKNRA</sequence>
<dbReference type="CDD" id="cd06530">
    <property type="entry name" value="S26_SPase_I"/>
    <property type="match status" value="1"/>
</dbReference>
<evidence type="ECO:0000256" key="3">
    <source>
        <dbReference type="ARBA" id="ARBA00009370"/>
    </source>
</evidence>
<proteinExistence type="inferred from homology"/>
<keyword evidence="9" id="KW-1185">Reference proteome</keyword>
<keyword evidence="6" id="KW-0645">Protease</keyword>
<dbReference type="InterPro" id="IPR019758">
    <property type="entry name" value="Pept_S26A_signal_pept_1_CS"/>
</dbReference>
<reference evidence="8 9" key="1">
    <citation type="submission" date="2022-06" db="EMBL/GenBank/DDBJ databases">
        <authorList>
            <person name="Jeon C.O."/>
        </authorList>
    </citation>
    <scope>NUCLEOTIDE SEQUENCE [LARGE SCALE GENOMIC DNA]</scope>
    <source>
        <strain evidence="8 9">KCTC 13943</strain>
    </source>
</reference>
<dbReference type="NCBIfam" id="TIGR02227">
    <property type="entry name" value="sigpep_I_bact"/>
    <property type="match status" value="1"/>
</dbReference>
<evidence type="ECO:0000256" key="5">
    <source>
        <dbReference type="ARBA" id="ARBA00022801"/>
    </source>
</evidence>
<accession>A0ABT0W9A6</accession>
<name>A0ABT0W9A6_9BACI</name>
<evidence type="ECO:0000313" key="9">
    <source>
        <dbReference type="Proteomes" id="UP001523262"/>
    </source>
</evidence>
<evidence type="ECO:0000256" key="4">
    <source>
        <dbReference type="ARBA" id="ARBA00013208"/>
    </source>
</evidence>
<dbReference type="Proteomes" id="UP001523262">
    <property type="component" value="Unassembled WGS sequence"/>
</dbReference>
<organism evidence="8 9">
    <name type="scientific">Neobacillus pocheonensis</name>
    <dbReference type="NCBI Taxonomy" id="363869"/>
    <lineage>
        <taxon>Bacteria</taxon>
        <taxon>Bacillati</taxon>
        <taxon>Bacillota</taxon>
        <taxon>Bacilli</taxon>
        <taxon>Bacillales</taxon>
        <taxon>Bacillaceae</taxon>
        <taxon>Neobacillus</taxon>
    </lineage>
</organism>
<comment type="catalytic activity">
    <reaction evidence="1 6">
        <text>Cleavage of hydrophobic, N-terminal signal or leader sequences from secreted and periplasmic proteins.</text>
        <dbReference type="EC" id="3.4.21.89"/>
    </reaction>
</comment>
<gene>
    <name evidence="8" type="primary">lepB</name>
    <name evidence="8" type="ORF">NDK43_11630</name>
</gene>
<feature type="transmembrane region" description="Helical" evidence="6">
    <location>
        <begin position="169"/>
        <end position="187"/>
    </location>
</feature>
<evidence type="ECO:0000256" key="2">
    <source>
        <dbReference type="ARBA" id="ARBA00004401"/>
    </source>
</evidence>
<comment type="subcellular location">
    <subcellularLocation>
        <location evidence="2">Cell membrane</location>
        <topology evidence="2">Single-pass type II membrane protein</topology>
    </subcellularLocation>
    <subcellularLocation>
        <location evidence="6">Membrane</location>
        <topology evidence="6">Single-pass type II membrane protein</topology>
    </subcellularLocation>
</comment>
<keyword evidence="6" id="KW-1133">Transmembrane helix</keyword>
<dbReference type="InterPro" id="IPR000223">
    <property type="entry name" value="Pept_S26A_signal_pept_1"/>
</dbReference>
<comment type="caution">
    <text evidence="8">The sequence shown here is derived from an EMBL/GenBank/DDBJ whole genome shotgun (WGS) entry which is preliminary data.</text>
</comment>
<dbReference type="EC" id="3.4.21.89" evidence="4 6"/>
<dbReference type="InterPro" id="IPR019533">
    <property type="entry name" value="Peptidase_S26"/>
</dbReference>